<accession>L1KHV9</accession>
<sequence length="62" mass="6492">MSRAMSRRAIASVLGTLMVATVVSQVPASAAQSQPVPLPKPIKQATAQWTLKFSGASRTNVP</sequence>
<dbReference type="EMBL" id="AEJC01000674">
    <property type="protein sequence ID" value="EKX60139.1"/>
    <property type="molecule type" value="Genomic_DNA"/>
</dbReference>
<gene>
    <name evidence="2" type="ORF">STRIP9103_01364</name>
</gene>
<evidence type="ECO:0000256" key="1">
    <source>
        <dbReference type="SAM" id="SignalP"/>
    </source>
</evidence>
<feature type="chain" id="PRO_5003951403" evidence="1">
    <location>
        <begin position="31"/>
        <end position="62"/>
    </location>
</feature>
<keyword evidence="3" id="KW-1185">Reference proteome</keyword>
<evidence type="ECO:0000313" key="3">
    <source>
        <dbReference type="Proteomes" id="UP000010411"/>
    </source>
</evidence>
<reference evidence="2 3" key="1">
    <citation type="submission" date="2012-11" db="EMBL/GenBank/DDBJ databases">
        <authorList>
            <person name="Huguet-Tapia J.C."/>
            <person name="Durkin A.S."/>
            <person name="Pettis G.S."/>
            <person name="Badger J.H."/>
        </authorList>
    </citation>
    <scope>NUCLEOTIDE SEQUENCE [LARGE SCALE GENOMIC DNA]</scope>
    <source>
        <strain evidence="2 3">91-03</strain>
    </source>
</reference>
<feature type="signal peptide" evidence="1">
    <location>
        <begin position="1"/>
        <end position="30"/>
    </location>
</feature>
<organism evidence="2 3">
    <name type="scientific">Streptomyces ipomoeae 91-03</name>
    <dbReference type="NCBI Taxonomy" id="698759"/>
    <lineage>
        <taxon>Bacteria</taxon>
        <taxon>Bacillati</taxon>
        <taxon>Actinomycetota</taxon>
        <taxon>Actinomycetes</taxon>
        <taxon>Kitasatosporales</taxon>
        <taxon>Streptomycetaceae</taxon>
        <taxon>Streptomyces</taxon>
    </lineage>
</organism>
<name>L1KHV9_9ACTN</name>
<dbReference type="AlphaFoldDB" id="L1KHV9"/>
<protein>
    <submittedName>
        <fullName evidence="2">Transcriptional regulator, MerR family</fullName>
    </submittedName>
</protein>
<dbReference type="Proteomes" id="UP000010411">
    <property type="component" value="Unassembled WGS sequence"/>
</dbReference>
<evidence type="ECO:0000313" key="2">
    <source>
        <dbReference type="EMBL" id="EKX60139.1"/>
    </source>
</evidence>
<keyword evidence="1" id="KW-0732">Signal</keyword>
<feature type="non-terminal residue" evidence="2">
    <location>
        <position position="62"/>
    </location>
</feature>
<comment type="caution">
    <text evidence="2">The sequence shown here is derived from an EMBL/GenBank/DDBJ whole genome shotgun (WGS) entry which is preliminary data.</text>
</comment>
<proteinExistence type="predicted"/>